<dbReference type="GO" id="GO:0005737">
    <property type="term" value="C:cytoplasm"/>
    <property type="evidence" value="ECO:0007669"/>
    <property type="project" value="UniProtKB-SubCell"/>
</dbReference>
<dbReference type="Pfam" id="PF12756">
    <property type="entry name" value="zf-C2H2_2"/>
    <property type="match status" value="1"/>
</dbReference>
<evidence type="ECO:0000313" key="10">
    <source>
        <dbReference type="EMBL" id="CAC5406853.1"/>
    </source>
</evidence>
<feature type="compositionally biased region" description="Basic and acidic residues" evidence="8">
    <location>
        <begin position="117"/>
        <end position="131"/>
    </location>
</feature>
<dbReference type="SUPFAM" id="SSF57667">
    <property type="entry name" value="beta-beta-alpha zinc fingers"/>
    <property type="match status" value="2"/>
</dbReference>
<dbReference type="SMART" id="SM00355">
    <property type="entry name" value="ZnF_C2H2"/>
    <property type="match status" value="4"/>
</dbReference>
<dbReference type="OrthoDB" id="19329at2759"/>
<dbReference type="GO" id="GO:0003676">
    <property type="term" value="F:nucleic acid binding"/>
    <property type="evidence" value="ECO:0007669"/>
    <property type="project" value="InterPro"/>
</dbReference>
<keyword evidence="6" id="KW-0862">Zinc</keyword>
<dbReference type="Pfam" id="PF12874">
    <property type="entry name" value="zf-met"/>
    <property type="match status" value="1"/>
</dbReference>
<feature type="domain" description="C2H2-type" evidence="9">
    <location>
        <begin position="81"/>
        <end position="103"/>
    </location>
</feature>
<dbReference type="GO" id="GO:0030687">
    <property type="term" value="C:preribosome, large subunit precursor"/>
    <property type="evidence" value="ECO:0007669"/>
    <property type="project" value="TreeGrafter"/>
</dbReference>
<evidence type="ECO:0000259" key="9">
    <source>
        <dbReference type="PROSITE" id="PS00028"/>
    </source>
</evidence>
<proteinExistence type="inferred from homology"/>
<sequence>MGRSRRTTVDVMSGLYTCITCRVGFSTLDLQRGHYKTDWHRYNLKRKVAELPPVTADTFQQKVLAQREKAFEDGEVTTATCEICNKHFNSKNQYENHLKSKKHKDVVTKQTTKLKEEIEKNKEKNTEHAEGTDNSDLPENEKRLMKDCLNMALKTKISATGSDEGDKSRPGSNKTQMAISDEESFCGDESVEDWEENALGIEECLFCSHISSSLEANVNHMTKKHSFFLPDAGYIVDLEGLVVYLGEKVGVGHVCLWCNEKGKAFHSVQAVQKHMLDKGHCKLLHDVDTMFEYADYYDYRSSYPDFDEAAGGGDESMEVDSEEDDPQVLLDDGYELVLPSGATIGHRSLMKYYKQNLPHRESSQNKNVLPKMLAQYKALGWTGCTGEVSQKRVKDLGYMQRLKNKHTLRLSKKANKFQPHYRPQVVF</sequence>
<evidence type="ECO:0000256" key="8">
    <source>
        <dbReference type="SAM" id="MobiDB-lite"/>
    </source>
</evidence>
<keyword evidence="11" id="KW-1185">Reference proteome</keyword>
<dbReference type="SMART" id="SM00451">
    <property type="entry name" value="ZnF_U1"/>
    <property type="match status" value="2"/>
</dbReference>
<evidence type="ECO:0000256" key="6">
    <source>
        <dbReference type="ARBA" id="ARBA00022833"/>
    </source>
</evidence>
<dbReference type="InterPro" id="IPR040025">
    <property type="entry name" value="Znf622/Rei1/Reh1"/>
</dbReference>
<keyword evidence="4" id="KW-0479">Metal-binding</keyword>
<reference evidence="10 11" key="1">
    <citation type="submission" date="2020-06" db="EMBL/GenBank/DDBJ databases">
        <authorList>
            <person name="Li R."/>
            <person name="Bekaert M."/>
        </authorList>
    </citation>
    <scope>NUCLEOTIDE SEQUENCE [LARGE SCALE GENOMIC DNA]</scope>
    <source>
        <strain evidence="11">wild</strain>
    </source>
</reference>
<dbReference type="EMBL" id="CACVKT020007264">
    <property type="protein sequence ID" value="CAC5406853.1"/>
    <property type="molecule type" value="Genomic_DNA"/>
</dbReference>
<dbReference type="AlphaFoldDB" id="A0A6J8DDW0"/>
<evidence type="ECO:0000256" key="5">
    <source>
        <dbReference type="ARBA" id="ARBA00022737"/>
    </source>
</evidence>
<dbReference type="InterPro" id="IPR003604">
    <property type="entry name" value="Matrin/U1-like-C_Znf_C2H2"/>
</dbReference>
<evidence type="ECO:0000256" key="1">
    <source>
        <dbReference type="ARBA" id="ARBA00004496"/>
    </source>
</evidence>
<evidence type="ECO:0000256" key="7">
    <source>
        <dbReference type="ARBA" id="ARBA00034126"/>
    </source>
</evidence>
<keyword evidence="3" id="KW-0690">Ribosome biogenesis</keyword>
<evidence type="ECO:0000256" key="4">
    <source>
        <dbReference type="ARBA" id="ARBA00022723"/>
    </source>
</evidence>
<protein>
    <submittedName>
        <fullName evidence="10">REI1</fullName>
    </submittedName>
</protein>
<dbReference type="PROSITE" id="PS00028">
    <property type="entry name" value="ZINC_FINGER_C2H2_1"/>
    <property type="match status" value="1"/>
</dbReference>
<evidence type="ECO:0000256" key="2">
    <source>
        <dbReference type="ARBA" id="ARBA00022490"/>
    </source>
</evidence>
<dbReference type="Gene3D" id="3.30.160.60">
    <property type="entry name" value="Classic Zinc Finger"/>
    <property type="match status" value="1"/>
</dbReference>
<keyword evidence="5" id="KW-0677">Repeat</keyword>
<feature type="region of interest" description="Disordered" evidence="8">
    <location>
        <begin position="117"/>
        <end position="140"/>
    </location>
</feature>
<dbReference type="GO" id="GO:0008270">
    <property type="term" value="F:zinc ion binding"/>
    <property type="evidence" value="ECO:0007669"/>
    <property type="project" value="InterPro"/>
</dbReference>
<dbReference type="Proteomes" id="UP000507470">
    <property type="component" value="Unassembled WGS sequence"/>
</dbReference>
<accession>A0A6J8DDW0</accession>
<comment type="similarity">
    <text evidence="7">Belongs to the REI1 family.</text>
</comment>
<dbReference type="InterPro" id="IPR041661">
    <property type="entry name" value="ZN622/Rei1/Reh1_Znf-C2H2"/>
</dbReference>
<dbReference type="InterPro" id="IPR013087">
    <property type="entry name" value="Znf_C2H2_type"/>
</dbReference>
<dbReference type="InterPro" id="IPR036236">
    <property type="entry name" value="Znf_C2H2_sf"/>
</dbReference>
<gene>
    <name evidence="10" type="ORF">MCOR_40378</name>
</gene>
<dbReference type="GO" id="GO:0042273">
    <property type="term" value="P:ribosomal large subunit biogenesis"/>
    <property type="evidence" value="ECO:0007669"/>
    <property type="project" value="TreeGrafter"/>
</dbReference>
<dbReference type="PANTHER" id="PTHR13182:SF8">
    <property type="entry name" value="CYTOPLASMIC 60S SUBUNIT BIOGENESIS FACTOR ZNF622"/>
    <property type="match status" value="1"/>
</dbReference>
<comment type="subcellular location">
    <subcellularLocation>
        <location evidence="1">Cytoplasm</location>
    </subcellularLocation>
</comment>
<dbReference type="PANTHER" id="PTHR13182">
    <property type="entry name" value="ZINC FINGER PROTEIN 622"/>
    <property type="match status" value="1"/>
</dbReference>
<evidence type="ECO:0000256" key="3">
    <source>
        <dbReference type="ARBA" id="ARBA00022517"/>
    </source>
</evidence>
<organism evidence="10 11">
    <name type="scientific">Mytilus coruscus</name>
    <name type="common">Sea mussel</name>
    <dbReference type="NCBI Taxonomy" id="42192"/>
    <lineage>
        <taxon>Eukaryota</taxon>
        <taxon>Metazoa</taxon>
        <taxon>Spiralia</taxon>
        <taxon>Lophotrochozoa</taxon>
        <taxon>Mollusca</taxon>
        <taxon>Bivalvia</taxon>
        <taxon>Autobranchia</taxon>
        <taxon>Pteriomorphia</taxon>
        <taxon>Mytilida</taxon>
        <taxon>Mytiloidea</taxon>
        <taxon>Mytilidae</taxon>
        <taxon>Mytilinae</taxon>
        <taxon>Mytilus</taxon>
    </lineage>
</organism>
<name>A0A6J8DDW0_MYTCO</name>
<evidence type="ECO:0000313" key="11">
    <source>
        <dbReference type="Proteomes" id="UP000507470"/>
    </source>
</evidence>
<keyword evidence="2" id="KW-0963">Cytoplasm</keyword>